<feature type="domain" description="2-oxoglutarate dehydrogenase E1 component N-terminal" evidence="5">
    <location>
        <begin position="20"/>
        <end position="56"/>
    </location>
</feature>
<dbReference type="GO" id="GO:0006099">
    <property type="term" value="P:tricarboxylic acid cycle"/>
    <property type="evidence" value="ECO:0007669"/>
    <property type="project" value="TreeGrafter"/>
</dbReference>
<evidence type="ECO:0000313" key="6">
    <source>
        <dbReference type="EMBL" id="HHJ80342.1"/>
    </source>
</evidence>
<dbReference type="PANTHER" id="PTHR23152">
    <property type="entry name" value="2-OXOGLUTARATE DEHYDROGENASE"/>
    <property type="match status" value="1"/>
</dbReference>
<dbReference type="InterPro" id="IPR032106">
    <property type="entry name" value="2-oxogl_dehyd_N"/>
</dbReference>
<dbReference type="GO" id="GO:0005829">
    <property type="term" value="C:cytosol"/>
    <property type="evidence" value="ECO:0007669"/>
    <property type="project" value="TreeGrafter"/>
</dbReference>
<dbReference type="GO" id="GO:0004591">
    <property type="term" value="F:oxoglutarate dehydrogenase (succinyl-transferring) activity"/>
    <property type="evidence" value="ECO:0007669"/>
    <property type="project" value="TreeGrafter"/>
</dbReference>
<evidence type="ECO:0000256" key="2">
    <source>
        <dbReference type="ARBA" id="ARBA00006936"/>
    </source>
</evidence>
<dbReference type="GO" id="GO:0045252">
    <property type="term" value="C:oxoglutarate dehydrogenase complex"/>
    <property type="evidence" value="ECO:0007669"/>
    <property type="project" value="TreeGrafter"/>
</dbReference>
<keyword evidence="3" id="KW-0560">Oxidoreductase</keyword>
<dbReference type="GO" id="GO:0030976">
    <property type="term" value="F:thiamine pyrophosphate binding"/>
    <property type="evidence" value="ECO:0007669"/>
    <property type="project" value="InterPro"/>
</dbReference>
<dbReference type="AlphaFoldDB" id="A0A832J2Y6"/>
<comment type="caution">
    <text evidence="6">The sequence shown here is derived from an EMBL/GenBank/DDBJ whole genome shotgun (WGS) entry which is preliminary data.</text>
</comment>
<organism evidence="6">
    <name type="scientific">Candidatus Tenderia electrophaga</name>
    <dbReference type="NCBI Taxonomy" id="1748243"/>
    <lineage>
        <taxon>Bacteria</taxon>
        <taxon>Pseudomonadati</taxon>
        <taxon>Pseudomonadota</taxon>
        <taxon>Gammaproteobacteria</taxon>
        <taxon>Candidatus Tenderiales</taxon>
        <taxon>Candidatus Tenderiaceae</taxon>
        <taxon>Candidatus Tenderia</taxon>
    </lineage>
</organism>
<evidence type="ECO:0000256" key="3">
    <source>
        <dbReference type="ARBA" id="ARBA00023002"/>
    </source>
</evidence>
<comment type="cofactor">
    <cofactor evidence="1">
        <name>thiamine diphosphate</name>
        <dbReference type="ChEBI" id="CHEBI:58937"/>
    </cofactor>
</comment>
<comment type="similarity">
    <text evidence="2">Belongs to the alpha-ketoglutarate dehydrogenase family.</text>
</comment>
<dbReference type="PANTHER" id="PTHR23152:SF4">
    <property type="entry name" value="2-OXOADIPATE DEHYDROGENASE COMPLEX COMPONENT E1"/>
    <property type="match status" value="1"/>
</dbReference>
<dbReference type="InterPro" id="IPR011603">
    <property type="entry name" value="2oxoglutarate_DH_E1"/>
</dbReference>
<proteinExistence type="inferred from homology"/>
<gene>
    <name evidence="6" type="ORF">ENJ65_01765</name>
</gene>
<evidence type="ECO:0000256" key="1">
    <source>
        <dbReference type="ARBA" id="ARBA00001964"/>
    </source>
</evidence>
<evidence type="ECO:0000259" key="5">
    <source>
        <dbReference type="Pfam" id="PF16078"/>
    </source>
</evidence>
<evidence type="ECO:0000256" key="4">
    <source>
        <dbReference type="ARBA" id="ARBA00023052"/>
    </source>
</evidence>
<dbReference type="Proteomes" id="UP000885832">
    <property type="component" value="Unassembled WGS sequence"/>
</dbReference>
<dbReference type="EMBL" id="DRNF01000112">
    <property type="protein sequence ID" value="HHJ80342.1"/>
    <property type="molecule type" value="Genomic_DNA"/>
</dbReference>
<protein>
    <submittedName>
        <fullName evidence="6">2-oxoglutarate dehydrogenase E1 component</fullName>
    </submittedName>
</protein>
<sequence length="134" mass="14838">MRDMGQENSKDRYQRLLAQSYLSGGNAAFVEALYERYLQDPSSVEPRWHDYFDQLQLDSGPVATDVSHTAVKEEFYKLAHSRPSAPSTNTSGAAVAVAASKQVAVLQLINAYRVRGHQQAILDPLGLQEQNSIS</sequence>
<keyword evidence="4" id="KW-0786">Thiamine pyrophosphate</keyword>
<dbReference type="Gene3D" id="1.10.287.1150">
    <property type="entry name" value="TPP helical domain"/>
    <property type="match status" value="1"/>
</dbReference>
<dbReference type="Pfam" id="PF16078">
    <property type="entry name" value="2-oxogl_dehyd_N"/>
    <property type="match status" value="1"/>
</dbReference>
<reference evidence="6" key="1">
    <citation type="journal article" date="2020" name="mSystems">
        <title>Genome- and Community-Level Interaction Insights into Carbon Utilization and Element Cycling Functions of Hydrothermarchaeota in Hydrothermal Sediment.</title>
        <authorList>
            <person name="Zhou Z."/>
            <person name="Liu Y."/>
            <person name="Xu W."/>
            <person name="Pan J."/>
            <person name="Luo Z.H."/>
            <person name="Li M."/>
        </authorList>
    </citation>
    <scope>NUCLEOTIDE SEQUENCE [LARGE SCALE GENOMIC DNA]</scope>
    <source>
        <strain evidence="6">HyVt-505</strain>
    </source>
</reference>
<feature type="non-terminal residue" evidence="6">
    <location>
        <position position="134"/>
    </location>
</feature>
<name>A0A832J2Y6_9GAMM</name>
<accession>A0A832J2Y6</accession>